<dbReference type="InterPro" id="IPR033640">
    <property type="entry name" value="FAR_C"/>
</dbReference>
<evidence type="ECO:0000256" key="4">
    <source>
        <dbReference type="RuleBase" id="RU363097"/>
    </source>
</evidence>
<dbReference type="STRING" id="210143.A0A1R3G163"/>
<feature type="domain" description="Fatty acyl-CoA reductase C-terminal" evidence="5">
    <location>
        <begin position="425"/>
        <end position="495"/>
    </location>
</feature>
<comment type="catalytic activity">
    <reaction evidence="4">
        <text>a long-chain fatty acyl-CoA + 2 NADPH + 2 H(+) = a long-chain primary fatty alcohol + 2 NADP(+) + CoA</text>
        <dbReference type="Rhea" id="RHEA:52716"/>
        <dbReference type="ChEBI" id="CHEBI:15378"/>
        <dbReference type="ChEBI" id="CHEBI:57287"/>
        <dbReference type="ChEBI" id="CHEBI:57783"/>
        <dbReference type="ChEBI" id="CHEBI:58349"/>
        <dbReference type="ChEBI" id="CHEBI:77396"/>
        <dbReference type="ChEBI" id="CHEBI:83139"/>
        <dbReference type="EC" id="1.2.1.84"/>
    </reaction>
</comment>
<keyword evidence="4" id="KW-0521">NADP</keyword>
<dbReference type="PANTHER" id="PTHR11011:SF45">
    <property type="entry name" value="FATTY ACYL-COA REDUCTASE CG8306-RELATED"/>
    <property type="match status" value="1"/>
</dbReference>
<dbReference type="Gene3D" id="3.40.50.720">
    <property type="entry name" value="NAD(P)-binding Rossmann-like Domain"/>
    <property type="match status" value="1"/>
</dbReference>
<proteinExistence type="inferred from homology"/>
<dbReference type="OMA" id="IANCMEN"/>
<dbReference type="PANTHER" id="PTHR11011">
    <property type="entry name" value="MALE STERILITY PROTEIN 2-RELATED"/>
    <property type="match status" value="1"/>
</dbReference>
<dbReference type="CDD" id="cd05236">
    <property type="entry name" value="FAR-N_SDR_e"/>
    <property type="match status" value="1"/>
</dbReference>
<dbReference type="GO" id="GO:0080019">
    <property type="term" value="F:alcohol-forming very long-chain fatty acyl-CoA reductase activity"/>
    <property type="evidence" value="ECO:0007669"/>
    <property type="project" value="InterPro"/>
</dbReference>
<evidence type="ECO:0000313" key="8">
    <source>
        <dbReference type="Proteomes" id="UP000188268"/>
    </source>
</evidence>
<dbReference type="EC" id="1.2.1.84" evidence="4"/>
<evidence type="ECO:0000256" key="1">
    <source>
        <dbReference type="ARBA" id="ARBA00005928"/>
    </source>
</evidence>
<dbReference type="CDD" id="cd09071">
    <property type="entry name" value="FAR_C"/>
    <property type="match status" value="1"/>
</dbReference>
<name>A0A1R3G163_COCAP</name>
<sequence length="501" mass="56819">MEALTPKEKAPEAGIGIEKFLQGKVMLITGATGFLGKVLVEKILRTVPSVGKMYLLVRAKDKEAAKERLKLEFLEAELFKCLKQIYGEGYEAFMMSKLVPVVGNVSQSDLGIEEELAISIKKDVHIIVNSAAVTSFFARYDAILDINAKGIYNLMIFAKKCLKLELHLHFSTAYVTRPGRIMEDTISIANCMENEVLNSNKSLGKFLPALILENEMKLVAVCKKIYSDSSIVAEKLSELGLQRANKFGWPNTYMFVKAIGEMVIDNMREDVPVIIMRPTIVESTYKEPFPGWIEGRKAMDPLISYNGQGKLTGFIGTVNNVLDVVPVDMVVNASLAAMAMHGVTTKADINIYHVASSVSLPLALKDLFEVYFYEHFKMWPCVDARGKPINVQKLKIITSMEEFDAHLLREATMSTSSSEMVERRKFMEKAKYLAKCYQPFTTYPYRFGMNNTERLWECMSEDEKKKFRFDLKSIDWKHYIINVHIPGLRKHVMKEKCPCKL</sequence>
<dbReference type="InterPro" id="IPR036291">
    <property type="entry name" value="NAD(P)-bd_dom_sf"/>
</dbReference>
<dbReference type="Gramene" id="OMO51846">
    <property type="protein sequence ID" value="OMO51846"/>
    <property type="gene ID" value="CCACVL1_29556"/>
</dbReference>
<keyword evidence="8" id="KW-1185">Reference proteome</keyword>
<evidence type="ECO:0000313" key="7">
    <source>
        <dbReference type="EMBL" id="OMO51846.1"/>
    </source>
</evidence>
<dbReference type="Pfam" id="PF03015">
    <property type="entry name" value="Sterile"/>
    <property type="match status" value="1"/>
</dbReference>
<dbReference type="Pfam" id="PF07993">
    <property type="entry name" value="NAD_binding_4"/>
    <property type="match status" value="1"/>
</dbReference>
<keyword evidence="4" id="KW-0560">Oxidoreductase</keyword>
<evidence type="ECO:0000256" key="2">
    <source>
        <dbReference type="ARBA" id="ARBA00022516"/>
    </source>
</evidence>
<dbReference type="EMBL" id="AWWV01015672">
    <property type="protein sequence ID" value="OMO51846.1"/>
    <property type="molecule type" value="Genomic_DNA"/>
</dbReference>
<comment type="function">
    <text evidence="4">Catalyzes the reduction of fatty acyl-CoA to fatty alcohols.</text>
</comment>
<dbReference type="Proteomes" id="UP000188268">
    <property type="component" value="Unassembled WGS sequence"/>
</dbReference>
<protein>
    <recommendedName>
        <fullName evidence="4">Fatty acyl-CoA reductase</fullName>
        <ecNumber evidence="4">1.2.1.84</ecNumber>
    </recommendedName>
</protein>
<dbReference type="GO" id="GO:0102965">
    <property type="term" value="F:alcohol-forming long-chain fatty acyl-CoA reductase activity"/>
    <property type="evidence" value="ECO:0007669"/>
    <property type="project" value="UniProtKB-EC"/>
</dbReference>
<dbReference type="AlphaFoldDB" id="A0A1R3G163"/>
<dbReference type="InterPro" id="IPR013120">
    <property type="entry name" value="FAR_NAD-bd"/>
</dbReference>
<dbReference type="SUPFAM" id="SSF51735">
    <property type="entry name" value="NAD(P)-binding Rossmann-fold domains"/>
    <property type="match status" value="1"/>
</dbReference>
<gene>
    <name evidence="7" type="ORF">CCACVL1_29556</name>
</gene>
<dbReference type="GO" id="GO:0010345">
    <property type="term" value="P:suberin biosynthetic process"/>
    <property type="evidence" value="ECO:0007669"/>
    <property type="project" value="TreeGrafter"/>
</dbReference>
<evidence type="ECO:0000259" key="6">
    <source>
        <dbReference type="Pfam" id="PF07993"/>
    </source>
</evidence>
<comment type="similarity">
    <text evidence="1 4">Belongs to the fatty acyl-CoA reductase family.</text>
</comment>
<comment type="caution">
    <text evidence="7">The sequence shown here is derived from an EMBL/GenBank/DDBJ whole genome shotgun (WGS) entry which is preliminary data.</text>
</comment>
<dbReference type="OrthoDB" id="429813at2759"/>
<dbReference type="GO" id="GO:0035336">
    <property type="term" value="P:long-chain fatty-acyl-CoA metabolic process"/>
    <property type="evidence" value="ECO:0007669"/>
    <property type="project" value="TreeGrafter"/>
</dbReference>
<keyword evidence="3 4" id="KW-0443">Lipid metabolism</keyword>
<evidence type="ECO:0000256" key="3">
    <source>
        <dbReference type="ARBA" id="ARBA00023098"/>
    </source>
</evidence>
<keyword evidence="2 4" id="KW-0444">Lipid biosynthesis</keyword>
<evidence type="ECO:0000259" key="5">
    <source>
        <dbReference type="Pfam" id="PF03015"/>
    </source>
</evidence>
<accession>A0A1R3G163</accession>
<reference evidence="7 8" key="1">
    <citation type="submission" date="2013-09" db="EMBL/GenBank/DDBJ databases">
        <title>Corchorus capsularis genome sequencing.</title>
        <authorList>
            <person name="Alam M."/>
            <person name="Haque M.S."/>
            <person name="Islam M.S."/>
            <person name="Emdad E.M."/>
            <person name="Islam M.M."/>
            <person name="Ahmed B."/>
            <person name="Halim A."/>
            <person name="Hossen Q.M.M."/>
            <person name="Hossain M.Z."/>
            <person name="Ahmed R."/>
            <person name="Khan M.M."/>
            <person name="Islam R."/>
            <person name="Rashid M.M."/>
            <person name="Khan S.A."/>
            <person name="Rahman M.S."/>
            <person name="Alam M."/>
        </authorList>
    </citation>
    <scope>NUCLEOTIDE SEQUENCE [LARGE SCALE GENOMIC DNA]</scope>
    <source>
        <strain evidence="8">cv. CVL-1</strain>
        <tissue evidence="7">Whole seedling</tissue>
    </source>
</reference>
<dbReference type="InterPro" id="IPR026055">
    <property type="entry name" value="FAR"/>
</dbReference>
<feature type="domain" description="Thioester reductase (TE)" evidence="6">
    <location>
        <begin position="28"/>
        <end position="333"/>
    </location>
</feature>
<organism evidence="7 8">
    <name type="scientific">Corchorus capsularis</name>
    <name type="common">Jute</name>
    <dbReference type="NCBI Taxonomy" id="210143"/>
    <lineage>
        <taxon>Eukaryota</taxon>
        <taxon>Viridiplantae</taxon>
        <taxon>Streptophyta</taxon>
        <taxon>Embryophyta</taxon>
        <taxon>Tracheophyta</taxon>
        <taxon>Spermatophyta</taxon>
        <taxon>Magnoliopsida</taxon>
        <taxon>eudicotyledons</taxon>
        <taxon>Gunneridae</taxon>
        <taxon>Pentapetalae</taxon>
        <taxon>rosids</taxon>
        <taxon>malvids</taxon>
        <taxon>Malvales</taxon>
        <taxon>Malvaceae</taxon>
        <taxon>Grewioideae</taxon>
        <taxon>Apeibeae</taxon>
        <taxon>Corchorus</taxon>
    </lineage>
</organism>